<accession>A0A7S0V9H2</accession>
<evidence type="ECO:0000313" key="4">
    <source>
        <dbReference type="EMBL" id="CAD8783151.1"/>
    </source>
</evidence>
<evidence type="ECO:0000256" key="2">
    <source>
        <dbReference type="ARBA" id="ARBA00022840"/>
    </source>
</evidence>
<dbReference type="InterPro" id="IPR003593">
    <property type="entry name" value="AAA+_ATPase"/>
</dbReference>
<evidence type="ECO:0000259" key="3">
    <source>
        <dbReference type="PROSITE" id="PS50893"/>
    </source>
</evidence>
<dbReference type="AlphaFoldDB" id="A0A7S0V9H2"/>
<proteinExistence type="predicted"/>
<evidence type="ECO:0000256" key="1">
    <source>
        <dbReference type="ARBA" id="ARBA00022741"/>
    </source>
</evidence>
<dbReference type="PROSITE" id="PS50893">
    <property type="entry name" value="ABC_TRANSPORTER_2"/>
    <property type="match status" value="1"/>
</dbReference>
<dbReference type="InterPro" id="IPR027417">
    <property type="entry name" value="P-loop_NTPase"/>
</dbReference>
<dbReference type="InterPro" id="IPR003439">
    <property type="entry name" value="ABC_transporter-like_ATP-bd"/>
</dbReference>
<dbReference type="GO" id="GO:0016887">
    <property type="term" value="F:ATP hydrolysis activity"/>
    <property type="evidence" value="ECO:0007669"/>
    <property type="project" value="InterPro"/>
</dbReference>
<dbReference type="PANTHER" id="PTHR43158:SF2">
    <property type="entry name" value="SKFA PEPTIDE EXPORT ATP-BINDING PROTEIN SKFE"/>
    <property type="match status" value="1"/>
</dbReference>
<keyword evidence="2" id="KW-0067">ATP-binding</keyword>
<gene>
    <name evidence="4" type="ORF">PPAR00522_LOCUS16455</name>
</gene>
<feature type="domain" description="ABC transporter" evidence="3">
    <location>
        <begin position="5"/>
        <end position="240"/>
    </location>
</feature>
<dbReference type="Gene3D" id="3.40.50.300">
    <property type="entry name" value="P-loop containing nucleotide triphosphate hydrolases"/>
    <property type="match status" value="1"/>
</dbReference>
<organism evidence="4">
    <name type="scientific">Polytomella parva</name>
    <dbReference type="NCBI Taxonomy" id="51329"/>
    <lineage>
        <taxon>Eukaryota</taxon>
        <taxon>Viridiplantae</taxon>
        <taxon>Chlorophyta</taxon>
        <taxon>core chlorophytes</taxon>
        <taxon>Chlorophyceae</taxon>
        <taxon>CS clade</taxon>
        <taxon>Chlamydomonadales</taxon>
        <taxon>Chlamydomonadaceae</taxon>
        <taxon>Polytomella</taxon>
    </lineage>
</organism>
<protein>
    <recommendedName>
        <fullName evidence="3">ABC transporter domain-containing protein</fullName>
    </recommendedName>
</protein>
<keyword evidence="1" id="KW-0547">Nucleotide-binding</keyword>
<reference evidence="4" key="1">
    <citation type="submission" date="2021-01" db="EMBL/GenBank/DDBJ databases">
        <authorList>
            <person name="Corre E."/>
            <person name="Pelletier E."/>
            <person name="Niang G."/>
            <person name="Scheremetjew M."/>
            <person name="Finn R."/>
            <person name="Kale V."/>
            <person name="Holt S."/>
            <person name="Cochrane G."/>
            <person name="Meng A."/>
            <person name="Brown T."/>
            <person name="Cohen L."/>
        </authorList>
    </citation>
    <scope>NUCLEOTIDE SEQUENCE</scope>
    <source>
        <strain evidence="4">SAG 63-3</strain>
    </source>
</reference>
<name>A0A7S0V9H2_9CHLO</name>
<dbReference type="GO" id="GO:0005524">
    <property type="term" value="F:ATP binding"/>
    <property type="evidence" value="ECO:0007669"/>
    <property type="project" value="UniProtKB-KW"/>
</dbReference>
<dbReference type="Pfam" id="PF00005">
    <property type="entry name" value="ABC_tran"/>
    <property type="match status" value="1"/>
</dbReference>
<dbReference type="SUPFAM" id="SSF52540">
    <property type="entry name" value="P-loop containing nucleoside triphosphate hydrolases"/>
    <property type="match status" value="1"/>
</dbReference>
<dbReference type="EMBL" id="HBFM01025412">
    <property type="protein sequence ID" value="CAD8783151.1"/>
    <property type="molecule type" value="Transcribed_RNA"/>
</dbReference>
<sequence length="332" mass="37587">MNIVVHVDNLSFSYPEGYEAIKQCIFSLPKGSRCLLAGENGAGKTTLLQLLAGKYMVSKESISILGRPPFHDMKLTCSGQLSYLGNSWRKDTCFSGYGATYQGDISAGKMIFGVEGVDEHRRMRLIEMLDIDLYQRLSTMSDGQRRRVQICMGLLKPYDVLLLDEITVDLDVLARLRLLDFFRSECHERQATIVYSTHIFDGLDDWTTHILFVHRGHVVRFGGFNELVAKAMEEENEDEGRKGRGRLLRIISHWMIDGDESVSAIEAQKEIAEREASVQVMKKNTEAESVAVVGREEEERKKQKEIIASIVPSLLVPHIPLGMGSRHNAYYR</sequence>
<dbReference type="SMART" id="SM00382">
    <property type="entry name" value="AAA"/>
    <property type="match status" value="1"/>
</dbReference>
<dbReference type="PANTHER" id="PTHR43158">
    <property type="entry name" value="SKFA PEPTIDE EXPORT ATP-BINDING PROTEIN SKFE"/>
    <property type="match status" value="1"/>
</dbReference>